<evidence type="ECO:0000256" key="5">
    <source>
        <dbReference type="ARBA" id="ARBA00022777"/>
    </source>
</evidence>
<evidence type="ECO:0000256" key="7">
    <source>
        <dbReference type="PROSITE-ProRule" id="PRU10141"/>
    </source>
</evidence>
<comment type="similarity">
    <text evidence="8">Belongs to the protein kinase superfamily.</text>
</comment>
<sequence length="429" mass="49580">MESAHLSTRYFSKFQAFLMSKVRSPRQKIWEENCVVLSDPKFTRKYQLFDEIIGEGSFGTVITAECRTTHEKRAIKAIRRIEKVAMLTIELDLLTELGGHFNIVQLHDFFYTNGSVALVLEYFPHCTASELLMYSKRDLSFALLYFRNLLTAVAYLHHNGYVHRDIKLSNFLFSSKTNSFRLVDFGLATNDRSNIECPRNIAVAAMEKDKECTACRRTSSPCMFCKGRPKRETYHVVGTPGVRAPELLFGLGLFNPSIDIFSCGIVLLSLVCAKHPFFMPKDETENIMDLAFLLGSETIETMAKLEGMRVTISERLPPADYYHLILCLRFGFDHVRLHCSSRQSCESCRRRSYNNLKGVCFCRKDYETEKFSTGKNESDLMTIYVDLIYHALEPDRFKRYNADQLLQLIESYENRVNFKPKPLTNRDEF</sequence>
<dbReference type="GO" id="GO:0004674">
    <property type="term" value="F:protein serine/threonine kinase activity"/>
    <property type="evidence" value="ECO:0007669"/>
    <property type="project" value="UniProtKB-KW"/>
</dbReference>
<dbReference type="PROSITE" id="PS00108">
    <property type="entry name" value="PROTEIN_KINASE_ST"/>
    <property type="match status" value="1"/>
</dbReference>
<evidence type="ECO:0000256" key="6">
    <source>
        <dbReference type="ARBA" id="ARBA00022840"/>
    </source>
</evidence>
<evidence type="ECO:0000256" key="1">
    <source>
        <dbReference type="ARBA" id="ARBA00012513"/>
    </source>
</evidence>
<protein>
    <recommendedName>
        <fullName evidence="1">non-specific serine/threonine protein kinase</fullName>
        <ecNumber evidence="1">2.7.11.1</ecNumber>
    </recommendedName>
</protein>
<dbReference type="PROSITE" id="PS00107">
    <property type="entry name" value="PROTEIN_KINASE_ATP"/>
    <property type="match status" value="1"/>
</dbReference>
<name>A0A8R1E2N1_CAEJA</name>
<dbReference type="Gene3D" id="3.30.200.20">
    <property type="entry name" value="Phosphorylase Kinase, domain 1"/>
    <property type="match status" value="1"/>
</dbReference>
<dbReference type="GO" id="GO:0005524">
    <property type="term" value="F:ATP binding"/>
    <property type="evidence" value="ECO:0007669"/>
    <property type="project" value="UniProtKB-UniRule"/>
</dbReference>
<evidence type="ECO:0000256" key="3">
    <source>
        <dbReference type="ARBA" id="ARBA00022679"/>
    </source>
</evidence>
<dbReference type="InterPro" id="IPR017441">
    <property type="entry name" value="Protein_kinase_ATP_BS"/>
</dbReference>
<dbReference type="Pfam" id="PF00069">
    <property type="entry name" value="Pkinase"/>
    <property type="match status" value="2"/>
</dbReference>
<keyword evidence="4 7" id="KW-0547">Nucleotide-binding</keyword>
<dbReference type="InterPro" id="IPR011009">
    <property type="entry name" value="Kinase-like_dom_sf"/>
</dbReference>
<dbReference type="EnsemblMetazoa" id="CJA18045a.1">
    <property type="protein sequence ID" value="CJA18045a.1"/>
    <property type="gene ID" value="WBGene00137249"/>
</dbReference>
<keyword evidence="3" id="KW-0808">Transferase</keyword>
<dbReference type="InterPro" id="IPR000719">
    <property type="entry name" value="Prot_kinase_dom"/>
</dbReference>
<evidence type="ECO:0000256" key="4">
    <source>
        <dbReference type="ARBA" id="ARBA00022741"/>
    </source>
</evidence>
<dbReference type="Proteomes" id="UP000005237">
    <property type="component" value="Unassembled WGS sequence"/>
</dbReference>
<reference evidence="11" key="1">
    <citation type="submission" date="2010-08" db="EMBL/GenBank/DDBJ databases">
        <authorList>
            <consortium name="Caenorhabditis japonica Sequencing Consortium"/>
            <person name="Wilson R.K."/>
        </authorList>
    </citation>
    <scope>NUCLEOTIDE SEQUENCE [LARGE SCALE GENOMIC DNA]</scope>
    <source>
        <strain evidence="11">DF5081</strain>
    </source>
</reference>
<keyword evidence="2 8" id="KW-0723">Serine/threonine-protein kinase</keyword>
<evidence type="ECO:0000313" key="11">
    <source>
        <dbReference type="Proteomes" id="UP000005237"/>
    </source>
</evidence>
<keyword evidence="6 7" id="KW-0067">ATP-binding</keyword>
<keyword evidence="11" id="KW-1185">Reference proteome</keyword>
<accession>A0A8R1E2N1</accession>
<dbReference type="GO" id="GO:0044773">
    <property type="term" value="P:mitotic DNA damage checkpoint signaling"/>
    <property type="evidence" value="ECO:0007669"/>
    <property type="project" value="TreeGrafter"/>
</dbReference>
<dbReference type="SUPFAM" id="SSF56112">
    <property type="entry name" value="Protein kinase-like (PK-like)"/>
    <property type="match status" value="1"/>
</dbReference>
<dbReference type="InterPro" id="IPR008271">
    <property type="entry name" value="Ser/Thr_kinase_AS"/>
</dbReference>
<evidence type="ECO:0000256" key="2">
    <source>
        <dbReference type="ARBA" id="ARBA00022527"/>
    </source>
</evidence>
<dbReference type="PANTHER" id="PTHR44167">
    <property type="entry name" value="OVARIAN-SPECIFIC SERINE/THREONINE-PROTEIN KINASE LOK-RELATED"/>
    <property type="match status" value="1"/>
</dbReference>
<dbReference type="PANTHER" id="PTHR44167:SF23">
    <property type="entry name" value="CDC7 KINASE, ISOFORM A-RELATED"/>
    <property type="match status" value="1"/>
</dbReference>
<dbReference type="PROSITE" id="PS50011">
    <property type="entry name" value="PROTEIN_KINASE_DOM"/>
    <property type="match status" value="1"/>
</dbReference>
<evidence type="ECO:0000313" key="10">
    <source>
        <dbReference type="EnsemblMetazoa" id="CJA18045a.1"/>
    </source>
</evidence>
<dbReference type="SMART" id="SM00220">
    <property type="entry name" value="S_TKc"/>
    <property type="match status" value="1"/>
</dbReference>
<dbReference type="GO" id="GO:0005634">
    <property type="term" value="C:nucleus"/>
    <property type="evidence" value="ECO:0007669"/>
    <property type="project" value="TreeGrafter"/>
</dbReference>
<evidence type="ECO:0000259" key="9">
    <source>
        <dbReference type="PROSITE" id="PS50011"/>
    </source>
</evidence>
<reference evidence="10" key="2">
    <citation type="submission" date="2022-06" db="UniProtKB">
        <authorList>
            <consortium name="EnsemblMetazoa"/>
        </authorList>
    </citation>
    <scope>IDENTIFICATION</scope>
    <source>
        <strain evidence="10">DF5081</strain>
    </source>
</reference>
<feature type="domain" description="Protein kinase" evidence="9">
    <location>
        <begin position="47"/>
        <end position="413"/>
    </location>
</feature>
<dbReference type="Gene3D" id="1.10.510.10">
    <property type="entry name" value="Transferase(Phosphotransferase) domain 1"/>
    <property type="match status" value="1"/>
</dbReference>
<dbReference type="EC" id="2.7.11.1" evidence="1"/>
<proteinExistence type="inferred from homology"/>
<feature type="binding site" evidence="7">
    <location>
        <position position="76"/>
    </location>
    <ligand>
        <name>ATP</name>
        <dbReference type="ChEBI" id="CHEBI:30616"/>
    </ligand>
</feature>
<organism evidence="10 11">
    <name type="scientific">Caenorhabditis japonica</name>
    <dbReference type="NCBI Taxonomy" id="281687"/>
    <lineage>
        <taxon>Eukaryota</taxon>
        <taxon>Metazoa</taxon>
        <taxon>Ecdysozoa</taxon>
        <taxon>Nematoda</taxon>
        <taxon>Chromadorea</taxon>
        <taxon>Rhabditida</taxon>
        <taxon>Rhabditina</taxon>
        <taxon>Rhabditomorpha</taxon>
        <taxon>Rhabditoidea</taxon>
        <taxon>Rhabditidae</taxon>
        <taxon>Peloderinae</taxon>
        <taxon>Caenorhabditis</taxon>
    </lineage>
</organism>
<dbReference type="AlphaFoldDB" id="A0A8R1E2N1"/>
<keyword evidence="5" id="KW-0418">Kinase</keyword>
<evidence type="ECO:0000256" key="8">
    <source>
        <dbReference type="RuleBase" id="RU000304"/>
    </source>
</evidence>